<keyword evidence="3" id="KW-1185">Reference proteome</keyword>
<organism evidence="2 3">
    <name type="scientific">Paragonimus skrjabini miyazakii</name>
    <dbReference type="NCBI Taxonomy" id="59628"/>
    <lineage>
        <taxon>Eukaryota</taxon>
        <taxon>Metazoa</taxon>
        <taxon>Spiralia</taxon>
        <taxon>Lophotrochozoa</taxon>
        <taxon>Platyhelminthes</taxon>
        <taxon>Trematoda</taxon>
        <taxon>Digenea</taxon>
        <taxon>Plagiorchiida</taxon>
        <taxon>Troglotremata</taxon>
        <taxon>Troglotrematidae</taxon>
        <taxon>Paragonimus</taxon>
    </lineage>
</organism>
<dbReference type="EMBL" id="JTDE01000425">
    <property type="protein sequence ID" value="KAF7261292.1"/>
    <property type="molecule type" value="Genomic_DNA"/>
</dbReference>
<evidence type="ECO:0000313" key="3">
    <source>
        <dbReference type="Proteomes" id="UP000822476"/>
    </source>
</evidence>
<comment type="caution">
    <text evidence="2">The sequence shown here is derived from an EMBL/GenBank/DDBJ whole genome shotgun (WGS) entry which is preliminary data.</text>
</comment>
<protein>
    <submittedName>
        <fullName evidence="2">Uncharacterized protein</fullName>
    </submittedName>
</protein>
<evidence type="ECO:0000256" key="1">
    <source>
        <dbReference type="SAM" id="MobiDB-lite"/>
    </source>
</evidence>
<proteinExistence type="predicted"/>
<name>A0A8S9Z328_9TREM</name>
<sequence length="108" mass="12029">MQHNQVCSSSKHGTTSMEDNELHICSSVPSRTWKESEICEYLEEIHLRKIWTSAGFKPATETTYPNAASALPAELRSHTGSSEILHLNLVTRPINCVLWNPPNDPASV</sequence>
<reference evidence="2" key="1">
    <citation type="submission" date="2019-07" db="EMBL/GenBank/DDBJ databases">
        <title>Annotation for the trematode Paragonimus miyazaki's.</title>
        <authorList>
            <person name="Choi Y.-J."/>
        </authorList>
    </citation>
    <scope>NUCLEOTIDE SEQUENCE</scope>
    <source>
        <strain evidence="2">Japan</strain>
    </source>
</reference>
<evidence type="ECO:0000313" key="2">
    <source>
        <dbReference type="EMBL" id="KAF7261292.1"/>
    </source>
</evidence>
<dbReference type="Proteomes" id="UP000822476">
    <property type="component" value="Unassembled WGS sequence"/>
</dbReference>
<feature type="region of interest" description="Disordered" evidence="1">
    <location>
        <begin position="1"/>
        <end position="21"/>
    </location>
</feature>
<dbReference type="OrthoDB" id="10523158at2759"/>
<gene>
    <name evidence="2" type="ORF">EG68_02429</name>
</gene>
<feature type="compositionally biased region" description="Polar residues" evidence="1">
    <location>
        <begin position="1"/>
        <end position="17"/>
    </location>
</feature>
<dbReference type="AlphaFoldDB" id="A0A8S9Z328"/>
<accession>A0A8S9Z328</accession>